<evidence type="ECO:0000313" key="2">
    <source>
        <dbReference type="EMBL" id="CAH3026458.1"/>
    </source>
</evidence>
<feature type="compositionally biased region" description="Polar residues" evidence="1">
    <location>
        <begin position="1"/>
        <end position="12"/>
    </location>
</feature>
<accession>A0ABN8MAR3</accession>
<gene>
    <name evidence="2" type="ORF">PEVE_00029118</name>
</gene>
<protein>
    <submittedName>
        <fullName evidence="2">Uncharacterized protein</fullName>
    </submittedName>
</protein>
<feature type="region of interest" description="Disordered" evidence="1">
    <location>
        <begin position="1"/>
        <end position="31"/>
    </location>
</feature>
<organism evidence="2 3">
    <name type="scientific">Porites evermanni</name>
    <dbReference type="NCBI Taxonomy" id="104178"/>
    <lineage>
        <taxon>Eukaryota</taxon>
        <taxon>Metazoa</taxon>
        <taxon>Cnidaria</taxon>
        <taxon>Anthozoa</taxon>
        <taxon>Hexacorallia</taxon>
        <taxon>Scleractinia</taxon>
        <taxon>Fungiina</taxon>
        <taxon>Poritidae</taxon>
        <taxon>Porites</taxon>
    </lineage>
</organism>
<evidence type="ECO:0000256" key="1">
    <source>
        <dbReference type="SAM" id="MobiDB-lite"/>
    </source>
</evidence>
<comment type="caution">
    <text evidence="2">The sequence shown here is derived from an EMBL/GenBank/DDBJ whole genome shotgun (WGS) entry which is preliminary data.</text>
</comment>
<name>A0ABN8MAR3_9CNID</name>
<dbReference type="EMBL" id="CALNXI010000405">
    <property type="protein sequence ID" value="CAH3026458.1"/>
    <property type="molecule type" value="Genomic_DNA"/>
</dbReference>
<evidence type="ECO:0000313" key="3">
    <source>
        <dbReference type="Proteomes" id="UP001159427"/>
    </source>
</evidence>
<keyword evidence="3" id="KW-1185">Reference proteome</keyword>
<dbReference type="Proteomes" id="UP001159427">
    <property type="component" value="Unassembled WGS sequence"/>
</dbReference>
<feature type="non-terminal residue" evidence="2">
    <location>
        <position position="73"/>
    </location>
</feature>
<proteinExistence type="predicted"/>
<sequence length="73" mass="8473">MPMPVSSSTPLAQKNEKVISIQKSTDKKKLHPNRLAAVREHTERMFPNEVNWPTIKKAIDEKCRMVRNNRCTL</sequence>
<reference evidence="2 3" key="1">
    <citation type="submission" date="2022-05" db="EMBL/GenBank/DDBJ databases">
        <authorList>
            <consortium name="Genoscope - CEA"/>
            <person name="William W."/>
        </authorList>
    </citation>
    <scope>NUCLEOTIDE SEQUENCE [LARGE SCALE GENOMIC DNA]</scope>
</reference>